<evidence type="ECO:0000256" key="2">
    <source>
        <dbReference type="ARBA" id="ARBA00006966"/>
    </source>
</evidence>
<reference evidence="5" key="1">
    <citation type="submission" date="2016-10" db="EMBL/GenBank/DDBJ databases">
        <authorList>
            <person name="Benchimol M."/>
            <person name="Almeida L.G."/>
            <person name="Vasconcelos A.T."/>
            <person name="Perreira-Neves A."/>
            <person name="Rosa I.A."/>
            <person name="Tasca T."/>
            <person name="Bogo M.R."/>
            <person name="de Souza W."/>
        </authorList>
    </citation>
    <scope>NUCLEOTIDE SEQUENCE [LARGE SCALE GENOMIC DNA]</scope>
    <source>
        <strain evidence="5">K</strain>
    </source>
</reference>
<dbReference type="PANTHER" id="PTHR48097:SF5">
    <property type="entry name" value="LOW SPECIFICITY L-THREONINE ALDOLASE"/>
    <property type="match status" value="1"/>
</dbReference>
<accession>A0A1J4KGD1</accession>
<proteinExistence type="inferred from homology"/>
<evidence type="ECO:0000313" key="5">
    <source>
        <dbReference type="EMBL" id="OHT08860.1"/>
    </source>
</evidence>
<protein>
    <submittedName>
        <fullName evidence="5">Threonine aldolase</fullName>
    </submittedName>
</protein>
<feature type="domain" description="Aromatic amino acid beta-eliminating lyase/threonine aldolase" evidence="4">
    <location>
        <begin position="5"/>
        <end position="285"/>
    </location>
</feature>
<dbReference type="GO" id="GO:0004793">
    <property type="term" value="F:threonine aldolase activity"/>
    <property type="evidence" value="ECO:0007669"/>
    <property type="project" value="InterPro"/>
</dbReference>
<organism evidence="5 6">
    <name type="scientific">Tritrichomonas foetus</name>
    <dbReference type="NCBI Taxonomy" id="1144522"/>
    <lineage>
        <taxon>Eukaryota</taxon>
        <taxon>Metamonada</taxon>
        <taxon>Parabasalia</taxon>
        <taxon>Tritrichomonadida</taxon>
        <taxon>Tritrichomonadidae</taxon>
        <taxon>Tritrichomonas</taxon>
    </lineage>
</organism>
<dbReference type="InterPro" id="IPR015422">
    <property type="entry name" value="PyrdxlP-dep_Trfase_small"/>
</dbReference>
<dbReference type="InterPro" id="IPR015421">
    <property type="entry name" value="PyrdxlP-dep_Trfase_major"/>
</dbReference>
<evidence type="ECO:0000256" key="3">
    <source>
        <dbReference type="ARBA" id="ARBA00022898"/>
    </source>
</evidence>
<dbReference type="OrthoDB" id="10261951at2759"/>
<dbReference type="AlphaFoldDB" id="A0A1J4KGD1"/>
<comment type="similarity">
    <text evidence="2">Belongs to the threonine aldolase family.</text>
</comment>
<dbReference type="VEuPathDB" id="TrichDB:TRFO_22537"/>
<dbReference type="RefSeq" id="XP_068361996.1">
    <property type="nucleotide sequence ID" value="XM_068502609.1"/>
</dbReference>
<dbReference type="GO" id="GO:0006567">
    <property type="term" value="P:L-threonine catabolic process"/>
    <property type="evidence" value="ECO:0007669"/>
    <property type="project" value="InterPro"/>
</dbReference>
<evidence type="ECO:0000256" key="1">
    <source>
        <dbReference type="ARBA" id="ARBA00001933"/>
    </source>
</evidence>
<dbReference type="EMBL" id="MLAK01000656">
    <property type="protein sequence ID" value="OHT08860.1"/>
    <property type="molecule type" value="Genomic_DNA"/>
</dbReference>
<evidence type="ECO:0000313" key="6">
    <source>
        <dbReference type="Proteomes" id="UP000179807"/>
    </source>
</evidence>
<dbReference type="Gene3D" id="3.40.640.10">
    <property type="entry name" value="Type I PLP-dependent aspartate aminotransferase-like (Major domain)"/>
    <property type="match status" value="1"/>
</dbReference>
<dbReference type="CDD" id="cd06502">
    <property type="entry name" value="TA_like"/>
    <property type="match status" value="1"/>
</dbReference>
<dbReference type="InterPro" id="IPR001597">
    <property type="entry name" value="ArAA_b-elim_lyase/Thr_aldolase"/>
</dbReference>
<dbReference type="Proteomes" id="UP000179807">
    <property type="component" value="Unassembled WGS sequence"/>
</dbReference>
<dbReference type="Pfam" id="PF01212">
    <property type="entry name" value="Beta_elim_lyase"/>
    <property type="match status" value="1"/>
</dbReference>
<keyword evidence="6" id="KW-1185">Reference proteome</keyword>
<gene>
    <name evidence="5" type="ORF">TRFO_22537</name>
</gene>
<dbReference type="SUPFAM" id="SSF53383">
    <property type="entry name" value="PLP-dependent transferases"/>
    <property type="match status" value="1"/>
</dbReference>
<comment type="cofactor">
    <cofactor evidence="1">
        <name>pyridoxal 5'-phosphate</name>
        <dbReference type="ChEBI" id="CHEBI:597326"/>
    </cofactor>
</comment>
<comment type="caution">
    <text evidence="5">The sequence shown here is derived from an EMBL/GenBank/DDBJ whole genome shotgun (WGS) entry which is preliminary data.</text>
</comment>
<dbReference type="GeneID" id="94837313"/>
<dbReference type="Gene3D" id="3.90.1150.10">
    <property type="entry name" value="Aspartate Aminotransferase, domain 1"/>
    <property type="match status" value="1"/>
</dbReference>
<evidence type="ECO:0000259" key="4">
    <source>
        <dbReference type="Pfam" id="PF01212"/>
    </source>
</evidence>
<dbReference type="InterPro" id="IPR015424">
    <property type="entry name" value="PyrdxlP-dep_Trfase"/>
</dbReference>
<dbReference type="PANTHER" id="PTHR48097">
    <property type="entry name" value="L-THREONINE ALDOLASE-RELATED"/>
    <property type="match status" value="1"/>
</dbReference>
<name>A0A1J4KGD1_9EUKA</name>
<dbReference type="InterPro" id="IPR026273">
    <property type="entry name" value="Low_specificity_L-TA_bact"/>
</dbReference>
<sequence length="348" mass="39026">MTKNFKSDNYFGVHPQIWEAMMGANEGSAGSYGHDKYTEELKEKLTELFEHDVSIFLVSTGTISNCLSISALCPPYGTVYSTEEAHINNDECNAPGFYLNGSRVSMCTDPSRPSKLDLSKIEFDIKNSLDNRPHKTKPSCITVTQSTELGQVYSLAELREIQDFAKKYNLKIHMDGARFANALVTLGCTPAEMTWKVGVDILSFGCTKNGGLMGEVIVIFNKDIAEEFDYLHKRSGQLLSKTRFFAAQVLGYLRDDLWLKMARHSNSVAKKFEELLKEVPALSSTTEVPANELFIKMPKEVAEALWAEGFEFYVWDVAASSYRFVTSWATSEESVVEFIKAAKRITSK</sequence>
<keyword evidence="3" id="KW-0663">Pyridoxal phosphate</keyword>
<dbReference type="PIRSF" id="PIRSF038940">
    <property type="entry name" value="Low_specificity_LTA"/>
    <property type="match status" value="1"/>
</dbReference>